<name>A0A1G2FEM5_9BACT</name>
<dbReference type="STRING" id="1801997.A3J64_02790"/>
<proteinExistence type="predicted"/>
<accession>A0A1G2FEM5</accession>
<evidence type="ECO:0000313" key="1">
    <source>
        <dbReference type="EMBL" id="OGZ36526.1"/>
    </source>
</evidence>
<comment type="caution">
    <text evidence="1">The sequence shown here is derived from an EMBL/GenBank/DDBJ whole genome shotgun (WGS) entry which is preliminary data.</text>
</comment>
<protein>
    <submittedName>
        <fullName evidence="1">Uncharacterized protein</fullName>
    </submittedName>
</protein>
<gene>
    <name evidence="1" type="ORF">A3J64_02790</name>
</gene>
<sequence>MSTREALLKQEKVAEMKKGSFSFAGTSYEAEEWYKCAELAEKAGCLKEETIKYRDRGIKVYEEVGDVHRAKDHAKRFELEELVKYYENLIALKKCRPRLL</sequence>
<evidence type="ECO:0000313" key="2">
    <source>
        <dbReference type="Proteomes" id="UP000177061"/>
    </source>
</evidence>
<dbReference type="EMBL" id="MHNB01000025">
    <property type="protein sequence ID" value="OGZ36526.1"/>
    <property type="molecule type" value="Genomic_DNA"/>
</dbReference>
<dbReference type="Proteomes" id="UP000177061">
    <property type="component" value="Unassembled WGS sequence"/>
</dbReference>
<reference evidence="1 2" key="1">
    <citation type="journal article" date="2016" name="Nat. Commun.">
        <title>Thousands of microbial genomes shed light on interconnected biogeochemical processes in an aquifer system.</title>
        <authorList>
            <person name="Anantharaman K."/>
            <person name="Brown C.T."/>
            <person name="Hug L.A."/>
            <person name="Sharon I."/>
            <person name="Castelle C.J."/>
            <person name="Probst A.J."/>
            <person name="Thomas B.C."/>
            <person name="Singh A."/>
            <person name="Wilkins M.J."/>
            <person name="Karaoz U."/>
            <person name="Brodie E.L."/>
            <person name="Williams K.H."/>
            <person name="Hubbard S.S."/>
            <person name="Banfield J.F."/>
        </authorList>
    </citation>
    <scope>NUCLEOTIDE SEQUENCE [LARGE SCALE GENOMIC DNA]</scope>
</reference>
<dbReference type="AlphaFoldDB" id="A0A1G2FEM5"/>
<organism evidence="1 2">
    <name type="scientific">Candidatus Portnoybacteria bacterium RIFCSPHIGHO2_12_FULL_38_9</name>
    <dbReference type="NCBI Taxonomy" id="1801997"/>
    <lineage>
        <taxon>Bacteria</taxon>
        <taxon>Candidatus Portnoyibacteriota</taxon>
    </lineage>
</organism>